<feature type="non-terminal residue" evidence="2">
    <location>
        <position position="41"/>
    </location>
</feature>
<sequence length="41" mass="4315">TRPFTLPMGCFSTIRLLKGPSTAASCSSGGATNQRVDDELQ</sequence>
<protein>
    <submittedName>
        <fullName evidence="2">Uncharacterized protein</fullName>
    </submittedName>
</protein>
<feature type="non-terminal residue" evidence="2">
    <location>
        <position position="1"/>
    </location>
</feature>
<reference evidence="2" key="1">
    <citation type="submission" date="2016-05" db="EMBL/GenBank/DDBJ databases">
        <authorList>
            <person name="Lavstsen T."/>
            <person name="Jespersen J.S."/>
        </authorList>
    </citation>
    <scope>NUCLEOTIDE SEQUENCE</scope>
    <source>
        <tissue evidence="2">Brain</tissue>
    </source>
</reference>
<evidence type="ECO:0000313" key="2">
    <source>
        <dbReference type="EMBL" id="SBP06418.1"/>
    </source>
</evidence>
<organism evidence="2">
    <name type="scientific">Iconisemion striatum</name>
    <dbReference type="NCBI Taxonomy" id="60296"/>
    <lineage>
        <taxon>Eukaryota</taxon>
        <taxon>Metazoa</taxon>
        <taxon>Chordata</taxon>
        <taxon>Craniata</taxon>
        <taxon>Vertebrata</taxon>
        <taxon>Euteleostomi</taxon>
        <taxon>Actinopterygii</taxon>
        <taxon>Neopterygii</taxon>
        <taxon>Teleostei</taxon>
        <taxon>Neoteleostei</taxon>
        <taxon>Acanthomorphata</taxon>
        <taxon>Ovalentaria</taxon>
        <taxon>Atherinomorphae</taxon>
        <taxon>Cyprinodontiformes</taxon>
        <taxon>Nothobranchiidae</taxon>
        <taxon>Iconisemion</taxon>
    </lineage>
</organism>
<dbReference type="EMBL" id="HADW01005018">
    <property type="protein sequence ID" value="SBP06418.1"/>
    <property type="molecule type" value="Transcribed_RNA"/>
</dbReference>
<evidence type="ECO:0000256" key="1">
    <source>
        <dbReference type="SAM" id="MobiDB-lite"/>
    </source>
</evidence>
<name>A0A1A7WKW8_9TELE</name>
<feature type="region of interest" description="Disordered" evidence="1">
    <location>
        <begin position="20"/>
        <end position="41"/>
    </location>
</feature>
<accession>A0A1A7WKW8</accession>
<proteinExistence type="predicted"/>
<feature type="compositionally biased region" description="Low complexity" evidence="1">
    <location>
        <begin position="21"/>
        <end position="32"/>
    </location>
</feature>
<dbReference type="AlphaFoldDB" id="A0A1A7WKW8"/>
<reference evidence="2" key="2">
    <citation type="submission" date="2016-06" db="EMBL/GenBank/DDBJ databases">
        <title>The genome of a short-lived fish provides insights into sex chromosome evolution and the genetic control of aging.</title>
        <authorList>
            <person name="Reichwald K."/>
            <person name="Felder M."/>
            <person name="Petzold A."/>
            <person name="Koch P."/>
            <person name="Groth M."/>
            <person name="Platzer M."/>
        </authorList>
    </citation>
    <scope>NUCLEOTIDE SEQUENCE</scope>
    <source>
        <tissue evidence="2">Brain</tissue>
    </source>
</reference>
<gene>
    <name evidence="2" type="primary">OLA.7538</name>
</gene>